<organism evidence="2 3">
    <name type="scientific">Paramecium sonneborni</name>
    <dbReference type="NCBI Taxonomy" id="65129"/>
    <lineage>
        <taxon>Eukaryota</taxon>
        <taxon>Sar</taxon>
        <taxon>Alveolata</taxon>
        <taxon>Ciliophora</taxon>
        <taxon>Intramacronucleata</taxon>
        <taxon>Oligohymenophorea</taxon>
        <taxon>Peniculida</taxon>
        <taxon>Parameciidae</taxon>
        <taxon>Paramecium</taxon>
    </lineage>
</organism>
<keyword evidence="1" id="KW-0472">Membrane</keyword>
<evidence type="ECO:0008006" key="4">
    <source>
        <dbReference type="Google" id="ProtNLM"/>
    </source>
</evidence>
<dbReference type="AlphaFoldDB" id="A0A8S1MV25"/>
<feature type="transmembrane region" description="Helical" evidence="1">
    <location>
        <begin position="124"/>
        <end position="142"/>
    </location>
</feature>
<evidence type="ECO:0000313" key="2">
    <source>
        <dbReference type="EMBL" id="CAD8084000.1"/>
    </source>
</evidence>
<keyword evidence="3" id="KW-1185">Reference proteome</keyword>
<evidence type="ECO:0000313" key="3">
    <source>
        <dbReference type="Proteomes" id="UP000692954"/>
    </source>
</evidence>
<reference evidence="2" key="1">
    <citation type="submission" date="2021-01" db="EMBL/GenBank/DDBJ databases">
        <authorList>
            <consortium name="Genoscope - CEA"/>
            <person name="William W."/>
        </authorList>
    </citation>
    <scope>NUCLEOTIDE SEQUENCE</scope>
</reference>
<proteinExistence type="predicted"/>
<evidence type="ECO:0000256" key="1">
    <source>
        <dbReference type="SAM" id="Phobius"/>
    </source>
</evidence>
<feature type="transmembrane region" description="Helical" evidence="1">
    <location>
        <begin position="32"/>
        <end position="50"/>
    </location>
</feature>
<sequence length="532" mass="63702">MKKKLSFQFALPGIEKAYQQDRLIKNIWMRKILSILLLLFALVRLINSIIEGNSIVMYWEICFVCYSIFLLFFSFKGTPEKVKTIFSFTNNLLSVLQVYAHYYLQPQSIYINGQNVMIFNMTMFYFSSIQEAPIQLVVFFVSRILIQGLQNDHFIVQDFIQIIISTLCILLFIYQNDQNQRTHFQLQFSDKQWEQTLTVIIQNPFLMFTFDEERINFNLKLQNDMQKIFWDNEKAPSENLRSFLRSYKMGTDNLEQYILNRKRSFNDYQKIFLHNLRIQRNDEDLEQKKTIIRLSDFYLGQQVFLIVFDQNEQKIRQLTKLKDALIQGINQHQNLTLNFLKKQLILMQNAILSKNTPEHIYMLKIHCMYFIGKYTQCNSFQDIEEKLQQINFTEMVKEMIHIYRMAYRNIQIEFSSNSFVDIYAFSNQQLLQIFLVILFQTFVRLNSNGKTIFVHLTDTKSNSEFQLIKVGIIFDQAQDFKQKLINNQLFYKIQVRLSPKVDIITSENCCQFLIYKNLEKLNEIRVLEEEIE</sequence>
<keyword evidence="1" id="KW-1133">Transmembrane helix</keyword>
<protein>
    <recommendedName>
        <fullName evidence="4">Transmembrane protein</fullName>
    </recommendedName>
</protein>
<feature type="transmembrane region" description="Helical" evidence="1">
    <location>
        <begin position="154"/>
        <end position="174"/>
    </location>
</feature>
<dbReference type="EMBL" id="CAJJDN010000046">
    <property type="protein sequence ID" value="CAD8084000.1"/>
    <property type="molecule type" value="Genomic_DNA"/>
</dbReference>
<dbReference type="Proteomes" id="UP000692954">
    <property type="component" value="Unassembled WGS sequence"/>
</dbReference>
<name>A0A8S1MV25_9CILI</name>
<accession>A0A8S1MV25</accession>
<dbReference type="OrthoDB" id="291158at2759"/>
<feature type="transmembrane region" description="Helical" evidence="1">
    <location>
        <begin position="56"/>
        <end position="73"/>
    </location>
</feature>
<comment type="caution">
    <text evidence="2">The sequence shown here is derived from an EMBL/GenBank/DDBJ whole genome shotgun (WGS) entry which is preliminary data.</text>
</comment>
<feature type="transmembrane region" description="Helical" evidence="1">
    <location>
        <begin position="85"/>
        <end position="104"/>
    </location>
</feature>
<gene>
    <name evidence="2" type="ORF">PSON_ATCC_30995.1.T0460024</name>
</gene>
<keyword evidence="1" id="KW-0812">Transmembrane</keyword>